<dbReference type="PRINTS" id="PR00455">
    <property type="entry name" value="HTHTETR"/>
</dbReference>
<dbReference type="InterPro" id="IPR036271">
    <property type="entry name" value="Tet_transcr_reg_TetR-rel_C_sf"/>
</dbReference>
<keyword evidence="1" id="KW-0805">Transcription regulation</keyword>
<keyword evidence="9" id="KW-1185">Reference proteome</keyword>
<name>A0A8T8HUG5_9PSEU</name>
<dbReference type="EMBL" id="JAFBCL010000001">
    <property type="protein sequence ID" value="MBM7813721.1"/>
    <property type="molecule type" value="Genomic_DNA"/>
</dbReference>
<feature type="DNA-binding region" description="H-T-H motif" evidence="4">
    <location>
        <begin position="29"/>
        <end position="48"/>
    </location>
</feature>
<dbReference type="PANTHER" id="PTHR47506">
    <property type="entry name" value="TRANSCRIPTIONAL REGULATORY PROTEIN"/>
    <property type="match status" value="1"/>
</dbReference>
<dbReference type="Pfam" id="PF00440">
    <property type="entry name" value="TetR_N"/>
    <property type="match status" value="1"/>
</dbReference>
<dbReference type="InterPro" id="IPR009057">
    <property type="entry name" value="Homeodomain-like_sf"/>
</dbReference>
<protein>
    <submittedName>
        <fullName evidence="6 7">AcrR family transcriptional regulator</fullName>
    </submittedName>
</protein>
<accession>A0A8T8HUG5</accession>
<evidence type="ECO:0000256" key="4">
    <source>
        <dbReference type="PROSITE-ProRule" id="PRU00335"/>
    </source>
</evidence>
<evidence type="ECO:0000259" key="5">
    <source>
        <dbReference type="PROSITE" id="PS50977"/>
    </source>
</evidence>
<dbReference type="InterPro" id="IPR011075">
    <property type="entry name" value="TetR_C"/>
</dbReference>
<dbReference type="Proteomes" id="UP001195724">
    <property type="component" value="Unassembled WGS sequence"/>
</dbReference>
<evidence type="ECO:0000313" key="8">
    <source>
        <dbReference type="Proteomes" id="UP000671828"/>
    </source>
</evidence>
<dbReference type="AlphaFoldDB" id="A0A8T8HUG5"/>
<dbReference type="PANTHER" id="PTHR47506:SF1">
    <property type="entry name" value="HTH-TYPE TRANSCRIPTIONAL REGULATOR YJDC"/>
    <property type="match status" value="1"/>
</dbReference>
<dbReference type="Pfam" id="PF16925">
    <property type="entry name" value="TetR_C_13"/>
    <property type="match status" value="1"/>
</dbReference>
<dbReference type="InterPro" id="IPR001647">
    <property type="entry name" value="HTH_TetR"/>
</dbReference>
<evidence type="ECO:0000313" key="9">
    <source>
        <dbReference type="Proteomes" id="UP001195724"/>
    </source>
</evidence>
<evidence type="ECO:0000256" key="1">
    <source>
        <dbReference type="ARBA" id="ARBA00023015"/>
    </source>
</evidence>
<dbReference type="Proteomes" id="UP000671828">
    <property type="component" value="Chromosome"/>
</dbReference>
<feature type="domain" description="HTH tetR-type" evidence="5">
    <location>
        <begin position="6"/>
        <end position="66"/>
    </location>
</feature>
<proteinExistence type="predicted"/>
<evidence type="ECO:0000256" key="2">
    <source>
        <dbReference type="ARBA" id="ARBA00023125"/>
    </source>
</evidence>
<evidence type="ECO:0000313" key="7">
    <source>
        <dbReference type="EMBL" id="QTR02185.1"/>
    </source>
</evidence>
<sequence length="192" mass="20435">MGRPRGFDDAAVVDAAMEVFWSKGYAATSTEDLCACTGLGRGSLYNAYGSKHGLYERVLDRYAEVGFGRQRAILEGPGGVKARLRALMLSAVDDDLGDPARRGCLAVNAAVAAGGADERVAALVREQFGRLEEAVRRLIESGRRSGELGAGVDPLVSARFLLGVHYGLRVLGKVVDDRRALEDVVDGALARL</sequence>
<gene>
    <name evidence="7" type="ORF">J7S33_23730</name>
    <name evidence="6" type="ORF">JOE68_004586</name>
</gene>
<organism evidence="7 8">
    <name type="scientific">Saccharothrix algeriensis</name>
    <dbReference type="NCBI Taxonomy" id="173560"/>
    <lineage>
        <taxon>Bacteria</taxon>
        <taxon>Bacillati</taxon>
        <taxon>Actinomycetota</taxon>
        <taxon>Actinomycetes</taxon>
        <taxon>Pseudonocardiales</taxon>
        <taxon>Pseudonocardiaceae</taxon>
        <taxon>Saccharothrix</taxon>
    </lineage>
</organism>
<keyword evidence="3" id="KW-0804">Transcription</keyword>
<reference evidence="7" key="2">
    <citation type="submission" date="2021-04" db="EMBL/GenBank/DDBJ databases">
        <title>Saccharothrix algeriensis WGS.</title>
        <authorList>
            <person name="Stuskova K."/>
            <person name="Hakalova E."/>
            <person name="Tebbal A.B."/>
            <person name="Eichmeier A."/>
        </authorList>
    </citation>
    <scope>NUCLEOTIDE SEQUENCE</scope>
    <source>
        <strain evidence="7">NRRL B-24137</strain>
    </source>
</reference>
<dbReference type="GO" id="GO:0003677">
    <property type="term" value="F:DNA binding"/>
    <property type="evidence" value="ECO:0007669"/>
    <property type="project" value="UniProtKB-UniRule"/>
</dbReference>
<evidence type="ECO:0000256" key="3">
    <source>
        <dbReference type="ARBA" id="ARBA00023163"/>
    </source>
</evidence>
<dbReference type="SUPFAM" id="SSF46689">
    <property type="entry name" value="Homeodomain-like"/>
    <property type="match status" value="1"/>
</dbReference>
<evidence type="ECO:0000313" key="6">
    <source>
        <dbReference type="EMBL" id="MBM7813721.1"/>
    </source>
</evidence>
<keyword evidence="2 4" id="KW-0238">DNA-binding</keyword>
<dbReference type="PROSITE" id="PS50977">
    <property type="entry name" value="HTH_TETR_2"/>
    <property type="match status" value="1"/>
</dbReference>
<dbReference type="Gene3D" id="1.10.10.60">
    <property type="entry name" value="Homeodomain-like"/>
    <property type="match status" value="1"/>
</dbReference>
<dbReference type="RefSeq" id="WP_204844322.1">
    <property type="nucleotide sequence ID" value="NZ_JAFBCL010000001.1"/>
</dbReference>
<dbReference type="SUPFAM" id="SSF48498">
    <property type="entry name" value="Tetracyclin repressor-like, C-terminal domain"/>
    <property type="match status" value="1"/>
</dbReference>
<dbReference type="Gene3D" id="1.10.357.10">
    <property type="entry name" value="Tetracycline Repressor, domain 2"/>
    <property type="match status" value="1"/>
</dbReference>
<dbReference type="EMBL" id="CP072788">
    <property type="protein sequence ID" value="QTR02185.1"/>
    <property type="molecule type" value="Genomic_DNA"/>
</dbReference>
<reference evidence="6 9" key="1">
    <citation type="submission" date="2021-01" db="EMBL/GenBank/DDBJ databases">
        <title>Sequencing the genomes of 1000 actinobacteria strains.</title>
        <authorList>
            <person name="Klenk H.-P."/>
        </authorList>
    </citation>
    <scope>NUCLEOTIDE SEQUENCE [LARGE SCALE GENOMIC DNA]</scope>
    <source>
        <strain evidence="6 9">DSM 44581</strain>
    </source>
</reference>